<keyword evidence="2" id="KW-0812">Transmembrane</keyword>
<keyword evidence="5" id="KW-1185">Reference proteome</keyword>
<evidence type="ECO:0000313" key="5">
    <source>
        <dbReference type="Proteomes" id="UP000758603"/>
    </source>
</evidence>
<gene>
    <name evidence="4" type="ORF">BKA67DRAFT_576099</name>
</gene>
<dbReference type="PANTHER" id="PTHR42109">
    <property type="entry name" value="UNPLACED GENOMIC SCAFFOLD UM_SCAF_CONTIG_1.265, WHOLE GENOME SHOTGUN SEQUENCE"/>
    <property type="match status" value="1"/>
</dbReference>
<evidence type="ECO:0000256" key="1">
    <source>
        <dbReference type="SAM" id="MobiDB-lite"/>
    </source>
</evidence>
<comment type="caution">
    <text evidence="4">The sequence shown here is derived from an EMBL/GenBank/DDBJ whole genome shotgun (WGS) entry which is preliminary data.</text>
</comment>
<feature type="transmembrane region" description="Helical" evidence="2">
    <location>
        <begin position="71"/>
        <end position="91"/>
    </location>
</feature>
<feature type="domain" description="DUF7702" evidence="3">
    <location>
        <begin position="4"/>
        <end position="246"/>
    </location>
</feature>
<feature type="transmembrane region" description="Helical" evidence="2">
    <location>
        <begin position="6"/>
        <end position="27"/>
    </location>
</feature>
<feature type="region of interest" description="Disordered" evidence="1">
    <location>
        <begin position="252"/>
        <end position="273"/>
    </location>
</feature>
<dbReference type="GeneID" id="70132440"/>
<name>A0A9P8UFH7_9PEZI</name>
<feature type="transmembrane region" description="Helical" evidence="2">
    <location>
        <begin position="178"/>
        <end position="201"/>
    </location>
</feature>
<dbReference type="InterPro" id="IPR056119">
    <property type="entry name" value="DUF7702"/>
</dbReference>
<feature type="transmembrane region" description="Helical" evidence="2">
    <location>
        <begin position="221"/>
        <end position="241"/>
    </location>
</feature>
<evidence type="ECO:0000313" key="4">
    <source>
        <dbReference type="EMBL" id="KAH6648873.1"/>
    </source>
</evidence>
<dbReference type="Proteomes" id="UP000758603">
    <property type="component" value="Unassembled WGS sequence"/>
</dbReference>
<accession>A0A9P8UFH7</accession>
<protein>
    <recommendedName>
        <fullName evidence="3">DUF7702 domain-containing protein</fullName>
    </recommendedName>
</protein>
<feature type="transmembrane region" description="Helical" evidence="2">
    <location>
        <begin position="144"/>
        <end position="166"/>
    </location>
</feature>
<evidence type="ECO:0000259" key="3">
    <source>
        <dbReference type="Pfam" id="PF24800"/>
    </source>
</evidence>
<evidence type="ECO:0000256" key="2">
    <source>
        <dbReference type="SAM" id="Phobius"/>
    </source>
</evidence>
<keyword evidence="2" id="KW-1133">Transmembrane helix</keyword>
<keyword evidence="2" id="KW-0472">Membrane</keyword>
<dbReference type="RefSeq" id="XP_045955380.1">
    <property type="nucleotide sequence ID" value="XM_046103548.1"/>
</dbReference>
<dbReference type="AlphaFoldDB" id="A0A9P8UFH7"/>
<sequence length="273" mass="29963">MVSSHTSAAIAQTVFYTPAVPVTLYILVRNWNHGPKMAWYPLFAFALIRLVGGIIVIVLGSDPRSYDLSVVAVVLLNVGLIPLIVSTLFLVRLVFNSSLPFKKWAHTILKILRIDILIAIALLITGGSILGNPDNAAASRACGIAGYFNLFGIIIVLVGLLVYLRVHKREISSTDHVYAYWVFFSMPPLLLRAVYGILYSVTASSADTLTTIWNPLFGSATAFALMALMPEYLVLCVYMYLGFHRRRTAAGPDEARADRASDEPLTFPTPEGE</sequence>
<proteinExistence type="predicted"/>
<organism evidence="4 5">
    <name type="scientific">Truncatella angustata</name>
    <dbReference type="NCBI Taxonomy" id="152316"/>
    <lineage>
        <taxon>Eukaryota</taxon>
        <taxon>Fungi</taxon>
        <taxon>Dikarya</taxon>
        <taxon>Ascomycota</taxon>
        <taxon>Pezizomycotina</taxon>
        <taxon>Sordariomycetes</taxon>
        <taxon>Xylariomycetidae</taxon>
        <taxon>Amphisphaeriales</taxon>
        <taxon>Sporocadaceae</taxon>
        <taxon>Truncatella</taxon>
    </lineage>
</organism>
<feature type="compositionally biased region" description="Basic and acidic residues" evidence="1">
    <location>
        <begin position="253"/>
        <end position="262"/>
    </location>
</feature>
<dbReference type="OrthoDB" id="2560628at2759"/>
<dbReference type="EMBL" id="JAGPXC010000007">
    <property type="protein sequence ID" value="KAH6648873.1"/>
    <property type="molecule type" value="Genomic_DNA"/>
</dbReference>
<dbReference type="PANTHER" id="PTHR42109:SF2">
    <property type="entry name" value="INTEGRAL MEMBRANE PROTEIN"/>
    <property type="match status" value="1"/>
</dbReference>
<reference evidence="4" key="1">
    <citation type="journal article" date="2021" name="Nat. Commun.">
        <title>Genetic determinants of endophytism in the Arabidopsis root mycobiome.</title>
        <authorList>
            <person name="Mesny F."/>
            <person name="Miyauchi S."/>
            <person name="Thiergart T."/>
            <person name="Pickel B."/>
            <person name="Atanasova L."/>
            <person name="Karlsson M."/>
            <person name="Huettel B."/>
            <person name="Barry K.W."/>
            <person name="Haridas S."/>
            <person name="Chen C."/>
            <person name="Bauer D."/>
            <person name="Andreopoulos W."/>
            <person name="Pangilinan J."/>
            <person name="LaButti K."/>
            <person name="Riley R."/>
            <person name="Lipzen A."/>
            <person name="Clum A."/>
            <person name="Drula E."/>
            <person name="Henrissat B."/>
            <person name="Kohler A."/>
            <person name="Grigoriev I.V."/>
            <person name="Martin F.M."/>
            <person name="Hacquard S."/>
        </authorList>
    </citation>
    <scope>NUCLEOTIDE SEQUENCE</scope>
    <source>
        <strain evidence="4">MPI-SDFR-AT-0073</strain>
    </source>
</reference>
<dbReference type="Pfam" id="PF24800">
    <property type="entry name" value="DUF7702"/>
    <property type="match status" value="1"/>
</dbReference>
<feature type="transmembrane region" description="Helical" evidence="2">
    <location>
        <begin position="112"/>
        <end position="132"/>
    </location>
</feature>
<feature type="transmembrane region" description="Helical" evidence="2">
    <location>
        <begin position="39"/>
        <end position="59"/>
    </location>
</feature>